<evidence type="ECO:0000313" key="1">
    <source>
        <dbReference type="EMBL" id="KAJ7523647.1"/>
    </source>
</evidence>
<keyword evidence="2" id="KW-1185">Reference proteome</keyword>
<name>A0ACC2B1J9_DIPCM</name>
<dbReference type="Proteomes" id="UP001162992">
    <property type="component" value="Chromosome 18"/>
</dbReference>
<sequence>MGEGGNELLETPVKDSNIESKTLPDEQEKRDSWRLIEPQPLREEQVQNAVKFLAHPKVKGSPIVYRRSFLERKGLTKEEIDEAFRRVPDPPSEAGNTVASAQGELFTTPSTSKVSAPLPAPQHSAQVVVPDNHVQPSRFRWTQMVLAIGVLTTAGAGATVLAKNYILPKFKAWLRHIVLEDHDSEAKPTEPGPVKEIVSAAAAAAAAASAASDMAAVTREVLSRRSEDQQCFENMMKAVEAQTQELKLTLSSMRESVLSIEKSTSLSAALNHPVHGSGLSGDANASYKSLDSLQQVAEEQVLQNGGVPVSVLHQSDNNGLVRPSSAPPGGAPSNAPHSASYMEIVAMLQRGEKPPNIQDVNDKPPNPNQPPSNPKLQPRVKPWEKLGNYPAVPLSTPISKVLDSAAMKPASDNENRTPINKFGNDSEKSAVFVETVASSSSSNPWWLHKKSEQEHVDTGSNWLTESTVKITELEPQREANIDGVDKAQNPLAQPSSSSPTVSIIASQGRQGWVPPPVPQTILPGAAAAIRHQKVLVNGYESKPSPTSRIGAVLGQSSSSSFESEPMLSLSTADGTQSDAQQVAPTATLEEGQDLNVIDESILEKPSYKDVVVEGRVSSHIDI</sequence>
<gene>
    <name evidence="1" type="ORF">O6H91_18G057000</name>
</gene>
<accession>A0ACC2B1J9</accession>
<evidence type="ECO:0000313" key="2">
    <source>
        <dbReference type="Proteomes" id="UP001162992"/>
    </source>
</evidence>
<protein>
    <submittedName>
        <fullName evidence="1">Uncharacterized protein</fullName>
    </submittedName>
</protein>
<dbReference type="EMBL" id="CM055109">
    <property type="protein sequence ID" value="KAJ7523647.1"/>
    <property type="molecule type" value="Genomic_DNA"/>
</dbReference>
<reference evidence="2" key="1">
    <citation type="journal article" date="2024" name="Proc. Natl. Acad. Sci. U.S.A.">
        <title>Extraordinary preservation of gene collinearity over three hundred million years revealed in homosporous lycophytes.</title>
        <authorList>
            <person name="Li C."/>
            <person name="Wickell D."/>
            <person name="Kuo L.Y."/>
            <person name="Chen X."/>
            <person name="Nie B."/>
            <person name="Liao X."/>
            <person name="Peng D."/>
            <person name="Ji J."/>
            <person name="Jenkins J."/>
            <person name="Williams M."/>
            <person name="Shu S."/>
            <person name="Plott C."/>
            <person name="Barry K."/>
            <person name="Rajasekar S."/>
            <person name="Grimwood J."/>
            <person name="Han X."/>
            <person name="Sun S."/>
            <person name="Hou Z."/>
            <person name="He W."/>
            <person name="Dai G."/>
            <person name="Sun C."/>
            <person name="Schmutz J."/>
            <person name="Leebens-Mack J.H."/>
            <person name="Li F.W."/>
            <person name="Wang L."/>
        </authorList>
    </citation>
    <scope>NUCLEOTIDE SEQUENCE [LARGE SCALE GENOMIC DNA]</scope>
    <source>
        <strain evidence="2">cv. PW_Plant_1</strain>
    </source>
</reference>
<comment type="caution">
    <text evidence="1">The sequence shown here is derived from an EMBL/GenBank/DDBJ whole genome shotgun (WGS) entry which is preliminary data.</text>
</comment>
<organism evidence="1 2">
    <name type="scientific">Diphasiastrum complanatum</name>
    <name type="common">Issler's clubmoss</name>
    <name type="synonym">Lycopodium complanatum</name>
    <dbReference type="NCBI Taxonomy" id="34168"/>
    <lineage>
        <taxon>Eukaryota</taxon>
        <taxon>Viridiplantae</taxon>
        <taxon>Streptophyta</taxon>
        <taxon>Embryophyta</taxon>
        <taxon>Tracheophyta</taxon>
        <taxon>Lycopodiopsida</taxon>
        <taxon>Lycopodiales</taxon>
        <taxon>Lycopodiaceae</taxon>
        <taxon>Lycopodioideae</taxon>
        <taxon>Diphasiastrum</taxon>
    </lineage>
</organism>
<proteinExistence type="predicted"/>